<gene>
    <name evidence="1" type="ORF">PISMIDRAFT_657110</name>
</gene>
<dbReference type="EMBL" id="KN833692">
    <property type="protein sequence ID" value="KIK28570.1"/>
    <property type="molecule type" value="Genomic_DNA"/>
</dbReference>
<keyword evidence="2" id="KW-1185">Reference proteome</keyword>
<reference evidence="1 2" key="1">
    <citation type="submission" date="2014-04" db="EMBL/GenBank/DDBJ databases">
        <authorList>
            <consortium name="DOE Joint Genome Institute"/>
            <person name="Kuo A."/>
            <person name="Kohler A."/>
            <person name="Costa M.D."/>
            <person name="Nagy L.G."/>
            <person name="Floudas D."/>
            <person name="Copeland A."/>
            <person name="Barry K.W."/>
            <person name="Cichocki N."/>
            <person name="Veneault-Fourrey C."/>
            <person name="LaButti K."/>
            <person name="Lindquist E.A."/>
            <person name="Lipzen A."/>
            <person name="Lundell T."/>
            <person name="Morin E."/>
            <person name="Murat C."/>
            <person name="Sun H."/>
            <person name="Tunlid A."/>
            <person name="Henrissat B."/>
            <person name="Grigoriev I.V."/>
            <person name="Hibbett D.S."/>
            <person name="Martin F."/>
            <person name="Nordberg H.P."/>
            <person name="Cantor M.N."/>
            <person name="Hua S.X."/>
        </authorList>
    </citation>
    <scope>NUCLEOTIDE SEQUENCE [LARGE SCALE GENOMIC DNA]</scope>
    <source>
        <strain evidence="1 2">441</strain>
    </source>
</reference>
<proteinExistence type="predicted"/>
<dbReference type="HOGENOM" id="CLU_2923585_0_0_1"/>
<dbReference type="Proteomes" id="UP000054018">
    <property type="component" value="Unassembled WGS sequence"/>
</dbReference>
<name>A0A0C9YUC5_9AGAM</name>
<evidence type="ECO:0000313" key="1">
    <source>
        <dbReference type="EMBL" id="KIK28570.1"/>
    </source>
</evidence>
<sequence length="61" mass="6473">MRRPTAEGTSCPSPAGSEKYFASTGDLLIMSWKRFLLFCAVSVATGKAALGQNFQVVLGGF</sequence>
<dbReference type="AlphaFoldDB" id="A0A0C9YUC5"/>
<organism evidence="1 2">
    <name type="scientific">Pisolithus microcarpus 441</name>
    <dbReference type="NCBI Taxonomy" id="765257"/>
    <lineage>
        <taxon>Eukaryota</taxon>
        <taxon>Fungi</taxon>
        <taxon>Dikarya</taxon>
        <taxon>Basidiomycota</taxon>
        <taxon>Agaricomycotina</taxon>
        <taxon>Agaricomycetes</taxon>
        <taxon>Agaricomycetidae</taxon>
        <taxon>Boletales</taxon>
        <taxon>Sclerodermatineae</taxon>
        <taxon>Pisolithaceae</taxon>
        <taxon>Pisolithus</taxon>
    </lineage>
</organism>
<protein>
    <submittedName>
        <fullName evidence="1">Uncharacterized protein</fullName>
    </submittedName>
</protein>
<reference evidence="2" key="2">
    <citation type="submission" date="2015-01" db="EMBL/GenBank/DDBJ databases">
        <title>Evolutionary Origins and Diversification of the Mycorrhizal Mutualists.</title>
        <authorList>
            <consortium name="DOE Joint Genome Institute"/>
            <consortium name="Mycorrhizal Genomics Consortium"/>
            <person name="Kohler A."/>
            <person name="Kuo A."/>
            <person name="Nagy L.G."/>
            <person name="Floudas D."/>
            <person name="Copeland A."/>
            <person name="Barry K.W."/>
            <person name="Cichocki N."/>
            <person name="Veneault-Fourrey C."/>
            <person name="LaButti K."/>
            <person name="Lindquist E.A."/>
            <person name="Lipzen A."/>
            <person name="Lundell T."/>
            <person name="Morin E."/>
            <person name="Murat C."/>
            <person name="Riley R."/>
            <person name="Ohm R."/>
            <person name="Sun H."/>
            <person name="Tunlid A."/>
            <person name="Henrissat B."/>
            <person name="Grigoriev I.V."/>
            <person name="Hibbett D.S."/>
            <person name="Martin F."/>
        </authorList>
    </citation>
    <scope>NUCLEOTIDE SEQUENCE [LARGE SCALE GENOMIC DNA]</scope>
    <source>
        <strain evidence="2">441</strain>
    </source>
</reference>
<accession>A0A0C9YUC5</accession>
<evidence type="ECO:0000313" key="2">
    <source>
        <dbReference type="Proteomes" id="UP000054018"/>
    </source>
</evidence>